<evidence type="ECO:0000313" key="3">
    <source>
        <dbReference type="EMBL" id="GAC16326.1"/>
    </source>
</evidence>
<dbReference type="InterPro" id="IPR027016">
    <property type="entry name" value="UCP029811"/>
</dbReference>
<dbReference type="Pfam" id="PF04264">
    <property type="entry name" value="YceI"/>
    <property type="match status" value="1"/>
</dbReference>
<protein>
    <submittedName>
        <fullName evidence="3">YceI protein</fullName>
    </submittedName>
</protein>
<dbReference type="AlphaFoldDB" id="K6XXH3"/>
<organism evidence="3 4">
    <name type="scientific">Aliiglaciecola lipolytica E3</name>
    <dbReference type="NCBI Taxonomy" id="1127673"/>
    <lineage>
        <taxon>Bacteria</taxon>
        <taxon>Pseudomonadati</taxon>
        <taxon>Pseudomonadota</taxon>
        <taxon>Gammaproteobacteria</taxon>
        <taxon>Alteromonadales</taxon>
        <taxon>Alteromonadaceae</taxon>
        <taxon>Aliiglaciecola</taxon>
    </lineage>
</organism>
<dbReference type="PIRSF" id="PIRSF029811">
    <property type="entry name" value="UCP029811"/>
    <property type="match status" value="1"/>
</dbReference>
<proteinExistence type="predicted"/>
<dbReference type="Proteomes" id="UP000006334">
    <property type="component" value="Unassembled WGS sequence"/>
</dbReference>
<dbReference type="OrthoDB" id="9793816at2"/>
<dbReference type="eggNOG" id="COG2353">
    <property type="taxonomic scope" value="Bacteria"/>
</dbReference>
<feature type="signal peptide" evidence="1">
    <location>
        <begin position="1"/>
        <end position="22"/>
    </location>
</feature>
<feature type="chain" id="PRO_5003896970" evidence="1">
    <location>
        <begin position="23"/>
        <end position="193"/>
    </location>
</feature>
<dbReference type="RefSeq" id="WP_008846128.1">
    <property type="nucleotide sequence ID" value="NZ_BAEN01000068.1"/>
</dbReference>
<gene>
    <name evidence="3" type="ORF">GLIP_3715</name>
</gene>
<comment type="caution">
    <text evidence="3">The sequence shown here is derived from an EMBL/GenBank/DDBJ whole genome shotgun (WGS) entry which is preliminary data.</text>
</comment>
<evidence type="ECO:0000259" key="2">
    <source>
        <dbReference type="SMART" id="SM00867"/>
    </source>
</evidence>
<dbReference type="STRING" id="1127673.GLIP_3715"/>
<keyword evidence="4" id="KW-1185">Reference proteome</keyword>
<keyword evidence="1" id="KW-0732">Signal</keyword>
<evidence type="ECO:0000313" key="4">
    <source>
        <dbReference type="Proteomes" id="UP000006334"/>
    </source>
</evidence>
<accession>K6XXH3</accession>
<dbReference type="Gene3D" id="2.40.128.110">
    <property type="entry name" value="Lipid/polyisoprenoid-binding, YceI-like"/>
    <property type="match status" value="1"/>
</dbReference>
<sequence length="193" mass="21182">MRTLSLVSIALSCAAYATFSHADWQLDNSSSELNFISTKNEHIAELHQFKQLSGNLSESGKLEVKVDLKSVETNIPIRNERMQKFLFDVENTPEATLSGQVPDSVLSMQAGTTELVTLKLDISIKGKSASYEISVRVNKDKNDNFTATTVKPVLIDANKHDLVPGIEKLQEIAGLKSISLPVPLTFSVTFSSK</sequence>
<feature type="domain" description="Lipid/polyisoprenoid-binding YceI-like" evidence="2">
    <location>
        <begin position="23"/>
        <end position="191"/>
    </location>
</feature>
<dbReference type="InterPro" id="IPR036761">
    <property type="entry name" value="TTHA0802/YceI-like_sf"/>
</dbReference>
<dbReference type="SMART" id="SM00867">
    <property type="entry name" value="YceI"/>
    <property type="match status" value="1"/>
</dbReference>
<dbReference type="EMBL" id="BAEN01000068">
    <property type="protein sequence ID" value="GAC16326.1"/>
    <property type="molecule type" value="Genomic_DNA"/>
</dbReference>
<dbReference type="SUPFAM" id="SSF101874">
    <property type="entry name" value="YceI-like"/>
    <property type="match status" value="1"/>
</dbReference>
<dbReference type="InterPro" id="IPR007372">
    <property type="entry name" value="Lipid/polyisoprenoid-bd_YceI"/>
</dbReference>
<evidence type="ECO:0000256" key="1">
    <source>
        <dbReference type="SAM" id="SignalP"/>
    </source>
</evidence>
<name>K6XXH3_9ALTE</name>
<reference evidence="3 4" key="1">
    <citation type="journal article" date="2017" name="Antonie Van Leeuwenhoek">
        <title>Rhizobium rhizosphaerae sp. nov., a novel species isolated from rice rhizosphere.</title>
        <authorList>
            <person name="Zhao J.J."/>
            <person name="Zhang J."/>
            <person name="Zhang R.J."/>
            <person name="Zhang C.W."/>
            <person name="Yin H.Q."/>
            <person name="Zhang X.X."/>
        </authorList>
    </citation>
    <scope>NUCLEOTIDE SEQUENCE [LARGE SCALE GENOMIC DNA]</scope>
    <source>
        <strain evidence="3 4">E3</strain>
    </source>
</reference>